<accession>A0AA35SUH1</accession>
<dbReference type="SUPFAM" id="SSF56112">
    <property type="entry name" value="Protein kinase-like (PK-like)"/>
    <property type="match status" value="1"/>
</dbReference>
<feature type="non-terminal residue" evidence="2">
    <location>
        <position position="150"/>
    </location>
</feature>
<dbReference type="AlphaFoldDB" id="A0AA35SUH1"/>
<organism evidence="2 3">
    <name type="scientific">Geodia barretti</name>
    <name type="common">Barrett's horny sponge</name>
    <dbReference type="NCBI Taxonomy" id="519541"/>
    <lineage>
        <taxon>Eukaryota</taxon>
        <taxon>Metazoa</taxon>
        <taxon>Porifera</taxon>
        <taxon>Demospongiae</taxon>
        <taxon>Heteroscleromorpha</taxon>
        <taxon>Tetractinellida</taxon>
        <taxon>Astrophorina</taxon>
        <taxon>Geodiidae</taxon>
        <taxon>Geodia</taxon>
    </lineage>
</organism>
<dbReference type="GO" id="GO:0043235">
    <property type="term" value="C:receptor complex"/>
    <property type="evidence" value="ECO:0007669"/>
    <property type="project" value="TreeGrafter"/>
</dbReference>
<dbReference type="InterPro" id="IPR020635">
    <property type="entry name" value="Tyr_kinase_cat_dom"/>
</dbReference>
<evidence type="ECO:0000313" key="2">
    <source>
        <dbReference type="EMBL" id="CAI8035542.1"/>
    </source>
</evidence>
<dbReference type="GO" id="GO:0004714">
    <property type="term" value="F:transmembrane receptor protein tyrosine kinase activity"/>
    <property type="evidence" value="ECO:0007669"/>
    <property type="project" value="TreeGrafter"/>
</dbReference>
<dbReference type="Proteomes" id="UP001174909">
    <property type="component" value="Unassembled WGS sequence"/>
</dbReference>
<dbReference type="InterPro" id="IPR011009">
    <property type="entry name" value="Kinase-like_dom_sf"/>
</dbReference>
<dbReference type="InterPro" id="IPR001245">
    <property type="entry name" value="Ser-Thr/Tyr_kinase_cat_dom"/>
</dbReference>
<gene>
    <name evidence="2" type="ORF">GBAR_LOCUS19928</name>
</gene>
<dbReference type="Gene3D" id="1.10.510.10">
    <property type="entry name" value="Transferase(Phosphotransferase) domain 1"/>
    <property type="match status" value="1"/>
</dbReference>
<dbReference type="PANTHER" id="PTHR24416">
    <property type="entry name" value="TYROSINE-PROTEIN KINASE RECEPTOR"/>
    <property type="match status" value="1"/>
</dbReference>
<dbReference type="GO" id="GO:0005524">
    <property type="term" value="F:ATP binding"/>
    <property type="evidence" value="ECO:0007669"/>
    <property type="project" value="InterPro"/>
</dbReference>
<comment type="caution">
    <text evidence="2">The sequence shown here is derived from an EMBL/GenBank/DDBJ whole genome shotgun (WGS) entry which is preliminary data.</text>
</comment>
<name>A0AA35SUH1_GEOBA</name>
<proteinExistence type="predicted"/>
<dbReference type="InterPro" id="IPR050122">
    <property type="entry name" value="RTK"/>
</dbReference>
<keyword evidence="2" id="KW-0675">Receptor</keyword>
<protein>
    <submittedName>
        <fullName evidence="2">Ephrin type-A receptor 8</fullName>
    </submittedName>
</protein>
<evidence type="ECO:0000259" key="1">
    <source>
        <dbReference type="PROSITE" id="PS50011"/>
    </source>
</evidence>
<reference evidence="2" key="1">
    <citation type="submission" date="2023-03" db="EMBL/GenBank/DDBJ databases">
        <authorList>
            <person name="Steffen K."/>
            <person name="Cardenas P."/>
        </authorList>
    </citation>
    <scope>NUCLEOTIDE SEQUENCE</scope>
</reference>
<dbReference type="EMBL" id="CASHTH010002808">
    <property type="protein sequence ID" value="CAI8035542.1"/>
    <property type="molecule type" value="Genomic_DNA"/>
</dbReference>
<dbReference type="PROSITE" id="PS50011">
    <property type="entry name" value="PROTEIN_KINASE_DOM"/>
    <property type="match status" value="1"/>
</dbReference>
<dbReference type="PANTHER" id="PTHR24416:SF539">
    <property type="entry name" value="RECEPTOR PROTEIN-TYROSINE KINASE"/>
    <property type="match status" value="1"/>
</dbReference>
<dbReference type="SMART" id="SM00219">
    <property type="entry name" value="TyrKc"/>
    <property type="match status" value="1"/>
</dbReference>
<keyword evidence="3" id="KW-1185">Reference proteome</keyword>
<dbReference type="GO" id="GO:0005886">
    <property type="term" value="C:plasma membrane"/>
    <property type="evidence" value="ECO:0007669"/>
    <property type="project" value="TreeGrafter"/>
</dbReference>
<sequence length="150" mass="17275">MARDLMDNTYYKSNGGMIPVKWTAPEALFYKKYSTASDVWSYAMVLYEIWSVGHKPFHDLSNIDVIARGRNKQCLAAPSGCPRPVYSLMVDCWNPEPHLRPTFSEAYRVLHDPEDQLLHWSQDDISAKRHLLRASHIAPAFTDLQNKYMG</sequence>
<dbReference type="Pfam" id="PF07714">
    <property type="entry name" value="PK_Tyr_Ser-Thr"/>
    <property type="match status" value="1"/>
</dbReference>
<dbReference type="GO" id="GO:0007169">
    <property type="term" value="P:cell surface receptor protein tyrosine kinase signaling pathway"/>
    <property type="evidence" value="ECO:0007669"/>
    <property type="project" value="TreeGrafter"/>
</dbReference>
<feature type="domain" description="Protein kinase" evidence="1">
    <location>
        <begin position="1"/>
        <end position="118"/>
    </location>
</feature>
<dbReference type="InterPro" id="IPR000719">
    <property type="entry name" value="Prot_kinase_dom"/>
</dbReference>
<dbReference type="PRINTS" id="PR00109">
    <property type="entry name" value="TYRKINASE"/>
</dbReference>
<evidence type="ECO:0000313" key="3">
    <source>
        <dbReference type="Proteomes" id="UP001174909"/>
    </source>
</evidence>